<keyword evidence="8" id="KW-1185">Reference proteome</keyword>
<dbReference type="Pfam" id="PF21419">
    <property type="entry name" value="RoxA-like_Cyt-c"/>
    <property type="match status" value="1"/>
</dbReference>
<accession>A0A081FUF3</accession>
<dbReference type="RefSeq" id="WP_036191413.1">
    <property type="nucleotide sequence ID" value="NZ_JMQN01000057.1"/>
</dbReference>
<comment type="caution">
    <text evidence="7">The sequence shown here is derived from an EMBL/GenBank/DDBJ whole genome shotgun (WGS) entry which is preliminary data.</text>
</comment>
<dbReference type="GO" id="GO:0004130">
    <property type="term" value="F:cytochrome-c peroxidase activity"/>
    <property type="evidence" value="ECO:0007669"/>
    <property type="project" value="TreeGrafter"/>
</dbReference>
<evidence type="ECO:0000256" key="5">
    <source>
        <dbReference type="SAM" id="Phobius"/>
    </source>
</evidence>
<protein>
    <recommendedName>
        <fullName evidence="6">Cytochrome c domain-containing protein</fullName>
    </recommendedName>
</protein>
<sequence>MSKGIASRLLGRLMILIVLLVLVAVGVFAYFVQSSKARMPRLEQVDEYRYLNSGWKTSARETYYHTPQGASVPQGAAGAALRYQWFLNLEQPLSQERFADPAFLLRFKFLADPSHPDNLPVGFNRRFSTATGDDVLDISCAACHTGELHYNKDGTRYGLRVDGGQAMHAFTDLARGSFGPTLISALAETWANPLKFNRFADKVLAEGGSKSALHKQLGNTLEAFINIRQNNPLAHLYPTREGFGRTDALGRIANTVFGDHLSDSNLQTSSAPVSYPYLWNMWKFNWVQYNGSVAQPLARNVGEALGVGADIQLVSEEGAPLPADQRFRTSVNIQGLEKIERALQQLPPPQWPEDIFGAVDSAKAAKGKQLFQSHCVECHGPHPSTRARQQAEAPLKAGPDDHWLIEVIGVDHIGTDPTEANSFLSRTYDLSATGITKDEVKALIDPLLQKKLARDMLMRLRELAIDPTLTEEARVAFTSMAQAFPEPDQLAEQGFEPSPNAGIKELLNYFELKPDVELSVDYAAYPQLACDTQCQINALWYDMDYAQEASVRLVDSIDPANITEGLGLNLIDLLLKERYYKDHNLTAEQQSCLEGFGALDLPQQIAGYKPRPLAGVWATPPFLHNGSVPSIYQMLLPASERETRFFVGPRDYDPVHLGYASSQPADGEYDGFWFDTSLTGNHNTGHSFEASSKQWQAYRNDPHANPLPGGVIGPVLSDEDRFALLEYLKVHRDNPVGYRYQGAPTCVAGLQ</sequence>
<proteinExistence type="predicted"/>
<dbReference type="InterPro" id="IPR009056">
    <property type="entry name" value="Cyt_c-like_dom"/>
</dbReference>
<dbReference type="STRING" id="1232683.ADIMK_3819"/>
<keyword evidence="1 4" id="KW-0349">Heme</keyword>
<keyword evidence="5" id="KW-0812">Transmembrane</keyword>
<feature type="domain" description="Cytochrome c" evidence="6">
    <location>
        <begin position="362"/>
        <end position="464"/>
    </location>
</feature>
<evidence type="ECO:0000256" key="1">
    <source>
        <dbReference type="ARBA" id="ARBA00022617"/>
    </source>
</evidence>
<dbReference type="PANTHER" id="PTHR30600">
    <property type="entry name" value="CYTOCHROME C PEROXIDASE-RELATED"/>
    <property type="match status" value="1"/>
</dbReference>
<dbReference type="EMBL" id="JMQN01000057">
    <property type="protein sequence ID" value="KEA62158.1"/>
    <property type="molecule type" value="Genomic_DNA"/>
</dbReference>
<evidence type="ECO:0000313" key="7">
    <source>
        <dbReference type="EMBL" id="KEA62158.1"/>
    </source>
</evidence>
<dbReference type="NCBIfam" id="NF040606">
    <property type="entry name" value="CytoC_perox"/>
    <property type="match status" value="1"/>
</dbReference>
<dbReference type="Proteomes" id="UP000028252">
    <property type="component" value="Unassembled WGS sequence"/>
</dbReference>
<dbReference type="GO" id="GO:0046872">
    <property type="term" value="F:metal ion binding"/>
    <property type="evidence" value="ECO:0007669"/>
    <property type="project" value="UniProtKB-KW"/>
</dbReference>
<gene>
    <name evidence="7" type="ORF">ADIMK_3819</name>
</gene>
<evidence type="ECO:0000256" key="3">
    <source>
        <dbReference type="ARBA" id="ARBA00023004"/>
    </source>
</evidence>
<name>A0A081FUF3_9GAMM</name>
<dbReference type="Gene3D" id="1.10.760.10">
    <property type="entry name" value="Cytochrome c-like domain"/>
    <property type="match status" value="2"/>
</dbReference>
<evidence type="ECO:0000256" key="2">
    <source>
        <dbReference type="ARBA" id="ARBA00022723"/>
    </source>
</evidence>
<organism evidence="7 8">
    <name type="scientific">Marinobacterium lacunae</name>
    <dbReference type="NCBI Taxonomy" id="1232683"/>
    <lineage>
        <taxon>Bacteria</taxon>
        <taxon>Pseudomonadati</taxon>
        <taxon>Pseudomonadota</taxon>
        <taxon>Gammaproteobacteria</taxon>
        <taxon>Oceanospirillales</taxon>
        <taxon>Oceanospirillaceae</taxon>
        <taxon>Marinobacterium</taxon>
    </lineage>
</organism>
<dbReference type="OrthoDB" id="417271at2"/>
<dbReference type="PANTHER" id="PTHR30600:SF9">
    <property type="entry name" value="BLR7738 PROTEIN"/>
    <property type="match status" value="1"/>
</dbReference>
<evidence type="ECO:0000313" key="8">
    <source>
        <dbReference type="Proteomes" id="UP000028252"/>
    </source>
</evidence>
<dbReference type="PATRIC" id="fig|1232683.4.peg.3760"/>
<dbReference type="InterPro" id="IPR051395">
    <property type="entry name" value="Cytochrome_c_Peroxidase/MauG"/>
</dbReference>
<keyword evidence="3 4" id="KW-0408">Iron</keyword>
<keyword evidence="5" id="KW-0472">Membrane</keyword>
<dbReference type="GO" id="GO:0009055">
    <property type="term" value="F:electron transfer activity"/>
    <property type="evidence" value="ECO:0007669"/>
    <property type="project" value="InterPro"/>
</dbReference>
<evidence type="ECO:0000256" key="4">
    <source>
        <dbReference type="PROSITE-ProRule" id="PRU00433"/>
    </source>
</evidence>
<keyword evidence="5" id="KW-1133">Transmembrane helix</keyword>
<evidence type="ECO:0000259" key="6">
    <source>
        <dbReference type="PROSITE" id="PS51007"/>
    </source>
</evidence>
<dbReference type="GO" id="GO:0020037">
    <property type="term" value="F:heme binding"/>
    <property type="evidence" value="ECO:0007669"/>
    <property type="project" value="InterPro"/>
</dbReference>
<dbReference type="InterPro" id="IPR036909">
    <property type="entry name" value="Cyt_c-like_dom_sf"/>
</dbReference>
<keyword evidence="2 4" id="KW-0479">Metal-binding</keyword>
<dbReference type="eggNOG" id="COG2010">
    <property type="taxonomic scope" value="Bacteria"/>
</dbReference>
<dbReference type="AlphaFoldDB" id="A0A081FUF3"/>
<dbReference type="SUPFAM" id="SSF46626">
    <property type="entry name" value="Cytochrome c"/>
    <property type="match status" value="2"/>
</dbReference>
<feature type="transmembrane region" description="Helical" evidence="5">
    <location>
        <begin position="12"/>
        <end position="32"/>
    </location>
</feature>
<dbReference type="PROSITE" id="PS51007">
    <property type="entry name" value="CYTC"/>
    <property type="match status" value="1"/>
</dbReference>
<reference evidence="7 8" key="1">
    <citation type="submission" date="2014-04" db="EMBL/GenBank/DDBJ databases">
        <title>Marinobacterium kochiensis sp. nov., isolated from sediment sample collected from Kochi backwaters in Kerala, India.</title>
        <authorList>
            <person name="Singh A."/>
            <person name="Pinnaka A.K."/>
        </authorList>
    </citation>
    <scope>NUCLEOTIDE SEQUENCE [LARGE SCALE GENOMIC DNA]</scope>
    <source>
        <strain evidence="7 8">AK27</strain>
    </source>
</reference>
<dbReference type="InterPro" id="IPR047758">
    <property type="entry name" value="CytoC_perox"/>
</dbReference>